<evidence type="ECO:0000313" key="3">
    <source>
        <dbReference type="Proteomes" id="UP000501945"/>
    </source>
</evidence>
<evidence type="ECO:0000259" key="1">
    <source>
        <dbReference type="Pfam" id="PF13274"/>
    </source>
</evidence>
<dbReference type="EMBL" id="CP047616">
    <property type="protein sequence ID" value="QIW52851.1"/>
    <property type="molecule type" value="Genomic_DNA"/>
</dbReference>
<dbReference type="InterPro" id="IPR025272">
    <property type="entry name" value="SocA_Panacea"/>
</dbReference>
<reference evidence="2 3" key="1">
    <citation type="submission" date="2019-12" db="EMBL/GenBank/DDBJ databases">
        <title>Whole genome sequences of Lactococcus raffinolactis strains isolated from sewage.</title>
        <authorList>
            <person name="Ybazeta G."/>
            <person name="Ross M."/>
            <person name="Brabant-Kirwan D."/>
            <person name="Saleh M."/>
            <person name="Dillon J.A."/>
            <person name="Splinter K."/>
            <person name="Nokhbeh R."/>
        </authorList>
    </citation>
    <scope>NUCLEOTIDE SEQUENCE [LARGE SCALE GENOMIC DNA]</scope>
    <source>
        <strain evidence="2 3">Lr_19_5</strain>
    </source>
</reference>
<sequence length="166" mass="20381">MRMKINFWKKIINVLYWYNRENKRMEYCNVFDVAATIINYSKENKKQITNLQLQKFLYYIQREYININNQLLFEEEFCAWNYGPVIYPVWKEYAKNSRYPIMDIESGSTIQDIDKKIVIECQTEKLLQENIWDLVDKTHEEFPWKTAKDNDEDIIKNEYLFEGYVH</sequence>
<dbReference type="Proteomes" id="UP000501945">
    <property type="component" value="Chromosome"/>
</dbReference>
<name>A0A6H0U9P4_9LACT</name>
<proteinExistence type="predicted"/>
<gene>
    <name evidence="2" type="ORF">GU336_01005</name>
</gene>
<evidence type="ECO:0000313" key="2">
    <source>
        <dbReference type="EMBL" id="QIW52851.1"/>
    </source>
</evidence>
<dbReference type="RefSeq" id="WP_167838280.1">
    <property type="nucleotide sequence ID" value="NZ_CP047616.1"/>
</dbReference>
<protein>
    <submittedName>
        <fullName evidence="2">DUF4065 domain-containing protein</fullName>
    </submittedName>
</protein>
<dbReference type="Pfam" id="PF13274">
    <property type="entry name" value="SocA_Panacea"/>
    <property type="match status" value="1"/>
</dbReference>
<organism evidence="2 3">
    <name type="scientific">Pseudolactococcus raffinolactis</name>
    <dbReference type="NCBI Taxonomy" id="1366"/>
    <lineage>
        <taxon>Bacteria</taxon>
        <taxon>Bacillati</taxon>
        <taxon>Bacillota</taxon>
        <taxon>Bacilli</taxon>
        <taxon>Lactobacillales</taxon>
        <taxon>Streptococcaceae</taxon>
        <taxon>Pseudolactococcus</taxon>
    </lineage>
</organism>
<dbReference type="AlphaFoldDB" id="A0A6H0U9P4"/>
<feature type="domain" description="Antitoxin SocA-like Panacea" evidence="1">
    <location>
        <begin position="53"/>
        <end position="145"/>
    </location>
</feature>
<accession>A0A6H0U9P4</accession>